<reference evidence="2" key="1">
    <citation type="journal article" date="2020" name="Fungal Divers.">
        <title>Resolving the Mortierellaceae phylogeny through synthesis of multi-gene phylogenetics and phylogenomics.</title>
        <authorList>
            <person name="Vandepol N."/>
            <person name="Liber J."/>
            <person name="Desiro A."/>
            <person name="Na H."/>
            <person name="Kennedy M."/>
            <person name="Barry K."/>
            <person name="Grigoriev I.V."/>
            <person name="Miller A.N."/>
            <person name="O'Donnell K."/>
            <person name="Stajich J.E."/>
            <person name="Bonito G."/>
        </authorList>
    </citation>
    <scope>NUCLEOTIDE SEQUENCE</scope>
    <source>
        <strain evidence="2">NRRL 6426</strain>
    </source>
</reference>
<keyword evidence="2" id="KW-0418">Kinase</keyword>
<dbReference type="InterPro" id="IPR003152">
    <property type="entry name" value="FATC_dom"/>
</dbReference>
<dbReference type="GO" id="GO:0038202">
    <property type="term" value="P:TORC1 signaling"/>
    <property type="evidence" value="ECO:0007669"/>
    <property type="project" value="TreeGrafter"/>
</dbReference>
<dbReference type="InterPro" id="IPR050517">
    <property type="entry name" value="DDR_Repair_Kinase"/>
</dbReference>
<sequence>EIQPEQLNQRAVTILNRVTNKLTGRDFNPDQTLDVPQQVQKLILQATSTENLCQCWVGYCAFW</sequence>
<dbReference type="GO" id="GO:0016242">
    <property type="term" value="P:negative regulation of macroautophagy"/>
    <property type="evidence" value="ECO:0007669"/>
    <property type="project" value="TreeGrafter"/>
</dbReference>
<dbReference type="PROSITE" id="PS51190">
    <property type="entry name" value="FATC"/>
    <property type="match status" value="1"/>
</dbReference>
<evidence type="ECO:0000313" key="2">
    <source>
        <dbReference type="EMBL" id="KAF9152917.1"/>
    </source>
</evidence>
<dbReference type="PANTHER" id="PTHR11139">
    <property type="entry name" value="ATAXIA TELANGIECTASIA MUTATED ATM -RELATED"/>
    <property type="match status" value="1"/>
</dbReference>
<dbReference type="OrthoDB" id="381190at2759"/>
<comment type="caution">
    <text evidence="2">The sequence shown here is derived from an EMBL/GenBank/DDBJ whole genome shotgun (WGS) entry which is preliminary data.</text>
</comment>
<dbReference type="SMART" id="SM01343">
    <property type="entry name" value="FATC"/>
    <property type="match status" value="1"/>
</dbReference>
<dbReference type="GO" id="GO:0004674">
    <property type="term" value="F:protein serine/threonine kinase activity"/>
    <property type="evidence" value="ECO:0007669"/>
    <property type="project" value="TreeGrafter"/>
</dbReference>
<dbReference type="PANTHER" id="PTHR11139:SF9">
    <property type="entry name" value="SERINE_THREONINE-PROTEIN KINASE MTOR"/>
    <property type="match status" value="1"/>
</dbReference>
<gene>
    <name evidence="2" type="primary">TOR1_1</name>
    <name evidence="2" type="ORF">BG015_004456</name>
</gene>
<protein>
    <submittedName>
        <fullName evidence="2">Phosphatidylinositol kinase- protein kinase tor1</fullName>
    </submittedName>
</protein>
<feature type="domain" description="FATC" evidence="1">
    <location>
        <begin position="31"/>
        <end position="63"/>
    </location>
</feature>
<dbReference type="Proteomes" id="UP000748756">
    <property type="component" value="Unassembled WGS sequence"/>
</dbReference>
<feature type="non-terminal residue" evidence="2">
    <location>
        <position position="1"/>
    </location>
</feature>
<evidence type="ECO:0000313" key="3">
    <source>
        <dbReference type="Proteomes" id="UP000748756"/>
    </source>
</evidence>
<keyword evidence="3" id="KW-1185">Reference proteome</keyword>
<dbReference type="GO" id="GO:0031932">
    <property type="term" value="C:TORC2 complex"/>
    <property type="evidence" value="ECO:0007669"/>
    <property type="project" value="TreeGrafter"/>
</dbReference>
<dbReference type="GO" id="GO:0005737">
    <property type="term" value="C:cytoplasm"/>
    <property type="evidence" value="ECO:0007669"/>
    <property type="project" value="TreeGrafter"/>
</dbReference>
<organism evidence="2 3">
    <name type="scientific">Linnemannia schmuckeri</name>
    <dbReference type="NCBI Taxonomy" id="64567"/>
    <lineage>
        <taxon>Eukaryota</taxon>
        <taxon>Fungi</taxon>
        <taxon>Fungi incertae sedis</taxon>
        <taxon>Mucoromycota</taxon>
        <taxon>Mortierellomycotina</taxon>
        <taxon>Mortierellomycetes</taxon>
        <taxon>Mortierellales</taxon>
        <taxon>Mortierellaceae</taxon>
        <taxon>Linnemannia</taxon>
    </lineage>
</organism>
<dbReference type="AlphaFoldDB" id="A0A9P5S242"/>
<dbReference type="EMBL" id="JAAAUQ010000210">
    <property type="protein sequence ID" value="KAF9152917.1"/>
    <property type="molecule type" value="Genomic_DNA"/>
</dbReference>
<name>A0A9P5S242_9FUNG</name>
<dbReference type="GO" id="GO:0005634">
    <property type="term" value="C:nucleus"/>
    <property type="evidence" value="ECO:0007669"/>
    <property type="project" value="TreeGrafter"/>
</dbReference>
<dbReference type="GO" id="GO:0031931">
    <property type="term" value="C:TORC1 complex"/>
    <property type="evidence" value="ECO:0007669"/>
    <property type="project" value="TreeGrafter"/>
</dbReference>
<keyword evidence="2" id="KW-0808">Transferase</keyword>
<dbReference type="Pfam" id="PF02260">
    <property type="entry name" value="FATC"/>
    <property type="match status" value="1"/>
</dbReference>
<proteinExistence type="predicted"/>
<accession>A0A9P5S242</accession>
<evidence type="ECO:0000259" key="1">
    <source>
        <dbReference type="PROSITE" id="PS51190"/>
    </source>
</evidence>